<gene>
    <name evidence="2" type="ORF">BLA13014_07987</name>
</gene>
<evidence type="ECO:0000313" key="3">
    <source>
        <dbReference type="Proteomes" id="UP000494261"/>
    </source>
</evidence>
<organism evidence="2 3">
    <name type="scientific">Burkholderia aenigmatica</name>
    <dbReference type="NCBI Taxonomy" id="2015348"/>
    <lineage>
        <taxon>Bacteria</taxon>
        <taxon>Pseudomonadati</taxon>
        <taxon>Pseudomonadota</taxon>
        <taxon>Betaproteobacteria</taxon>
        <taxon>Burkholderiales</taxon>
        <taxon>Burkholderiaceae</taxon>
        <taxon>Burkholderia</taxon>
        <taxon>Burkholderia cepacia complex</taxon>
    </lineage>
</organism>
<accession>A0A6P2T4S5</accession>
<feature type="region of interest" description="Disordered" evidence="1">
    <location>
        <begin position="118"/>
        <end position="143"/>
    </location>
</feature>
<dbReference type="EMBL" id="CABVQC010000104">
    <property type="protein sequence ID" value="VWC52544.1"/>
    <property type="molecule type" value="Genomic_DNA"/>
</dbReference>
<evidence type="ECO:0000256" key="1">
    <source>
        <dbReference type="SAM" id="MobiDB-lite"/>
    </source>
</evidence>
<protein>
    <submittedName>
        <fullName evidence="2">Uncharacterized protein</fullName>
    </submittedName>
</protein>
<evidence type="ECO:0000313" key="2">
    <source>
        <dbReference type="EMBL" id="VWC52544.1"/>
    </source>
</evidence>
<name>A0A6P2T4S5_9BURK</name>
<reference evidence="2 3" key="1">
    <citation type="submission" date="2019-09" db="EMBL/GenBank/DDBJ databases">
        <authorList>
            <person name="Depoorter E."/>
        </authorList>
    </citation>
    <scope>NUCLEOTIDE SEQUENCE [LARGE SCALE GENOMIC DNA]</scope>
    <source>
        <strain evidence="2">LMG 13014</strain>
    </source>
</reference>
<dbReference type="Proteomes" id="UP000494261">
    <property type="component" value="Unassembled WGS sequence"/>
</dbReference>
<proteinExistence type="predicted"/>
<dbReference type="AlphaFoldDB" id="A0A6P2T4S5"/>
<feature type="region of interest" description="Disordered" evidence="1">
    <location>
        <begin position="24"/>
        <end position="102"/>
    </location>
</feature>
<sequence length="178" mass="19862">MQIGPHRIEIVRRAEIREHGRAVRPVRAGQLDGQRQALERGQLPGAGGDARRRRRERVAGVDVDLNGRADRRRVTPQPGDQHAGAADADARHRSPPLPTAAVHERDELAERVDALSLQACGNERPKPATDRVLGPRRGDRPLRGDLLDQLQRHGRQAGLAVFRDRRLQVGLQYWRAVA</sequence>